<sequence>MSSRISNYKKGAYGRGYTPSRMNYAQKKAYIQNKIAANRIIPVAYPSANYRANRGLKTEVKTVDTNRPLASSLHCTTDATVAQGMQLINTIPQDSSPTGRIGKKVMMTGVAIRGWILTNTTYTTQKASILLVYVRNNNQAATLPAFNEVLTAQSSNGLTNRDNASKFKILRRWDYAIYGDFDTAPGGNANAFVIEEFIKFKKPLEACWTAAGTAGTIGQFEKGSLILMTVGTTTEASGTYAQVECNTRVYFTDA</sequence>
<dbReference type="InterPro" id="IPR029053">
    <property type="entry name" value="Viral_coat"/>
</dbReference>
<dbReference type="EMBL" id="KY487798">
    <property type="protein sequence ID" value="AUM61669.1"/>
    <property type="molecule type" value="Genomic_DNA"/>
</dbReference>
<organism evidence="1">
    <name type="scientific">uncultured virus</name>
    <dbReference type="NCBI Taxonomy" id="340016"/>
    <lineage>
        <taxon>Viruses</taxon>
        <taxon>environmental samples</taxon>
    </lineage>
</organism>
<evidence type="ECO:0000313" key="1">
    <source>
        <dbReference type="EMBL" id="AUM61669.1"/>
    </source>
</evidence>
<dbReference type="EMBL" id="KY487880">
    <property type="protein sequence ID" value="AUM61827.1"/>
    <property type="molecule type" value="Genomic_DNA"/>
</dbReference>
<reference evidence="1" key="1">
    <citation type="submission" date="2017-01" db="EMBL/GenBank/DDBJ databases">
        <title>High-throughput sequencing uncovers low homogeneity in the biogeography of single-stranded DNA viruses.</title>
        <authorList>
            <person name="Pearson V.M."/>
            <person name="Rokyta D.R."/>
        </authorList>
    </citation>
    <scope>NUCLEOTIDE SEQUENCE</scope>
</reference>
<protein>
    <submittedName>
        <fullName evidence="1">Capsid</fullName>
    </submittedName>
</protein>
<accession>A0A2K9LRZ2</accession>
<name>A0A2K9LRZ2_9VIRU</name>
<proteinExistence type="predicted"/>
<gene>
    <name evidence="1" type="primary">Cap</name>
</gene>
<dbReference type="Gene3D" id="2.60.120.20">
    <property type="match status" value="1"/>
</dbReference>